<dbReference type="EMBL" id="BJVQ01000016">
    <property type="protein sequence ID" value="GEL46417.1"/>
    <property type="molecule type" value="Genomic_DNA"/>
</dbReference>
<feature type="binding site" evidence="8">
    <location>
        <begin position="215"/>
        <end position="216"/>
    </location>
    <ligand>
        <name>FAD</name>
        <dbReference type="ChEBI" id="CHEBI:57692"/>
    </ligand>
</feature>
<evidence type="ECO:0000256" key="6">
    <source>
        <dbReference type="ARBA" id="ARBA00022982"/>
    </source>
</evidence>
<evidence type="ECO:0000256" key="3">
    <source>
        <dbReference type="ARBA" id="ARBA00022448"/>
    </source>
</evidence>
<sequence>MTTCLVTTDPAVGRLLEIARALGGPVVAVVAGPRAVADAVAAGGPDRVVWLGEPGDAPAAAFAGAAAEAVAAAGATVVLAAARPADRVLAGAAAARLDAPALAGVVAVAPDPAGVRLTRAVLGGVAEEELLASGPVVVVTDGGDAPVPGAPAPVEEAPAAPTAVRVVESRPAAATDPDLRAARRVVTVGRGLKAREDLALVDALADALGAATACTRPLAEGVGFFPKDRYVGVSGRTVSPDLYLALGVSGQVQHMVGARGSRTVVAVNSDPEAPIFREADYAVVGDLYQVVPALTEALR</sequence>
<dbReference type="GO" id="GO:0009055">
    <property type="term" value="F:electron transfer activity"/>
    <property type="evidence" value="ECO:0007669"/>
    <property type="project" value="InterPro"/>
</dbReference>
<dbReference type="AlphaFoldDB" id="A0A511FDM2"/>
<keyword evidence="4" id="KW-0285">Flavoprotein</keyword>
<dbReference type="RefSeq" id="WP_146836064.1">
    <property type="nucleotide sequence ID" value="NZ_BJVQ01000016.1"/>
</dbReference>
<comment type="subunit">
    <text evidence="2">Heterodimer of an alpha and a beta subunit.</text>
</comment>
<dbReference type="GO" id="GO:0033539">
    <property type="term" value="P:fatty acid beta-oxidation using acyl-CoA dehydrogenase"/>
    <property type="evidence" value="ECO:0007669"/>
    <property type="project" value="TreeGrafter"/>
</dbReference>
<evidence type="ECO:0000313" key="10">
    <source>
        <dbReference type="EMBL" id="GEL46417.1"/>
    </source>
</evidence>
<comment type="function">
    <text evidence="7">The electron transfer flavoprotein serves as a specific electron acceptor for other dehydrogenases. It transfers the electrons to the main respiratory chain via ETF-ubiquinone oxidoreductase (ETF dehydrogenase).</text>
</comment>
<feature type="domain" description="Electron transfer flavoprotein alpha/beta-subunit N-terminal" evidence="9">
    <location>
        <begin position="2"/>
        <end position="169"/>
    </location>
</feature>
<comment type="similarity">
    <text evidence="1">Belongs to the ETF alpha-subunit/FixB family.</text>
</comment>
<dbReference type="SUPFAM" id="SSF52467">
    <property type="entry name" value="DHS-like NAD/FAD-binding domain"/>
    <property type="match status" value="1"/>
</dbReference>
<evidence type="ECO:0000313" key="11">
    <source>
        <dbReference type="EMBL" id="MBB5471640.1"/>
    </source>
</evidence>
<dbReference type="Pfam" id="PF01012">
    <property type="entry name" value="ETF"/>
    <property type="match status" value="1"/>
</dbReference>
<dbReference type="SUPFAM" id="SSF52402">
    <property type="entry name" value="Adenine nucleotide alpha hydrolases-like"/>
    <property type="match status" value="1"/>
</dbReference>
<reference evidence="10 12" key="1">
    <citation type="submission" date="2019-07" db="EMBL/GenBank/DDBJ databases">
        <title>Whole genome shotgun sequence of Cellulomonas hominis NBRC 16055.</title>
        <authorList>
            <person name="Hosoyama A."/>
            <person name="Uohara A."/>
            <person name="Ohji S."/>
            <person name="Ichikawa N."/>
        </authorList>
    </citation>
    <scope>NUCLEOTIDE SEQUENCE [LARGE SCALE GENOMIC DNA]</scope>
    <source>
        <strain evidence="10 12">NBRC 16055</strain>
    </source>
</reference>
<dbReference type="InterPro" id="IPR018206">
    <property type="entry name" value="ETF_asu_C_CS"/>
</dbReference>
<evidence type="ECO:0000256" key="5">
    <source>
        <dbReference type="ARBA" id="ARBA00022827"/>
    </source>
</evidence>
<dbReference type="FunFam" id="3.40.50.1220:FF:000004">
    <property type="entry name" value="Electron transfer flavoprotein"/>
    <property type="match status" value="1"/>
</dbReference>
<evidence type="ECO:0000259" key="9">
    <source>
        <dbReference type="SMART" id="SM00893"/>
    </source>
</evidence>
<dbReference type="InterPro" id="IPR029035">
    <property type="entry name" value="DHS-like_NAD/FAD-binding_dom"/>
</dbReference>
<organism evidence="10 12">
    <name type="scientific">Cellulomonas hominis</name>
    <dbReference type="NCBI Taxonomy" id="156981"/>
    <lineage>
        <taxon>Bacteria</taxon>
        <taxon>Bacillati</taxon>
        <taxon>Actinomycetota</taxon>
        <taxon>Actinomycetes</taxon>
        <taxon>Micrococcales</taxon>
        <taxon>Cellulomonadaceae</taxon>
        <taxon>Cellulomonas</taxon>
    </lineage>
</organism>
<dbReference type="Proteomes" id="UP000564629">
    <property type="component" value="Unassembled WGS sequence"/>
</dbReference>
<dbReference type="OrthoDB" id="9770286at2"/>
<evidence type="ECO:0000256" key="7">
    <source>
        <dbReference type="ARBA" id="ARBA00025649"/>
    </source>
</evidence>
<feature type="binding site" evidence="8">
    <location>
        <begin position="247"/>
        <end position="254"/>
    </location>
    <ligand>
        <name>FAD</name>
        <dbReference type="ChEBI" id="CHEBI:57692"/>
    </ligand>
</feature>
<evidence type="ECO:0000313" key="13">
    <source>
        <dbReference type="Proteomes" id="UP000564629"/>
    </source>
</evidence>
<accession>A0A511FDM2</accession>
<keyword evidence="5 8" id="KW-0274">FAD</keyword>
<dbReference type="InterPro" id="IPR001308">
    <property type="entry name" value="ETF_a/FixB"/>
</dbReference>
<dbReference type="PANTHER" id="PTHR43153">
    <property type="entry name" value="ELECTRON TRANSFER FLAVOPROTEIN ALPHA"/>
    <property type="match status" value="1"/>
</dbReference>
<evidence type="ECO:0000256" key="4">
    <source>
        <dbReference type="ARBA" id="ARBA00022630"/>
    </source>
</evidence>
<dbReference type="PANTHER" id="PTHR43153:SF1">
    <property type="entry name" value="ELECTRON TRANSFER FLAVOPROTEIN SUBUNIT ALPHA, MITOCHONDRIAL"/>
    <property type="match status" value="1"/>
</dbReference>
<comment type="caution">
    <text evidence="10">The sequence shown here is derived from an EMBL/GenBank/DDBJ whole genome shotgun (WGS) entry which is preliminary data.</text>
</comment>
<dbReference type="GO" id="GO:0050660">
    <property type="term" value="F:flavin adenine dinucleotide binding"/>
    <property type="evidence" value="ECO:0007669"/>
    <property type="project" value="InterPro"/>
</dbReference>
<dbReference type="Proteomes" id="UP000321723">
    <property type="component" value="Unassembled WGS sequence"/>
</dbReference>
<keyword evidence="3" id="KW-0813">Transport</keyword>
<dbReference type="Gene3D" id="3.40.50.1220">
    <property type="entry name" value="TPP-binding domain"/>
    <property type="match status" value="1"/>
</dbReference>
<protein>
    <submittedName>
        <fullName evidence="11">Electron transfer flavoprotein alpha subunit</fullName>
    </submittedName>
</protein>
<dbReference type="InterPro" id="IPR014731">
    <property type="entry name" value="ETF_asu_C"/>
</dbReference>
<name>A0A511FDM2_9CELL</name>
<dbReference type="PROSITE" id="PS00696">
    <property type="entry name" value="ETF_ALPHA"/>
    <property type="match status" value="1"/>
</dbReference>
<reference evidence="11 13" key="2">
    <citation type="submission" date="2020-08" db="EMBL/GenBank/DDBJ databases">
        <title>Sequencing the genomes of 1000 actinobacteria strains.</title>
        <authorList>
            <person name="Klenk H.-P."/>
        </authorList>
    </citation>
    <scope>NUCLEOTIDE SEQUENCE [LARGE SCALE GENOMIC DNA]</scope>
    <source>
        <strain evidence="11 13">DSM 9581</strain>
    </source>
</reference>
<dbReference type="InterPro" id="IPR014730">
    <property type="entry name" value="ETF_a/b_N"/>
</dbReference>
<comment type="cofactor">
    <cofactor evidence="8">
        <name>FAD</name>
        <dbReference type="ChEBI" id="CHEBI:57692"/>
    </cofactor>
    <text evidence="8">Binds 1 FAD per dimer.</text>
</comment>
<dbReference type="PIRSF" id="PIRSF000089">
    <property type="entry name" value="Electra_flavoP_a"/>
    <property type="match status" value="1"/>
</dbReference>
<evidence type="ECO:0000256" key="8">
    <source>
        <dbReference type="PIRSR" id="PIRSR000089-1"/>
    </source>
</evidence>
<evidence type="ECO:0000256" key="2">
    <source>
        <dbReference type="ARBA" id="ARBA00011355"/>
    </source>
</evidence>
<dbReference type="InterPro" id="IPR014729">
    <property type="entry name" value="Rossmann-like_a/b/a_fold"/>
</dbReference>
<gene>
    <name evidence="10" type="ORF">CHO01_15330</name>
    <name evidence="11" type="ORF">HNR08_000376</name>
</gene>
<dbReference type="Gene3D" id="3.40.50.620">
    <property type="entry name" value="HUPs"/>
    <property type="match status" value="1"/>
</dbReference>
<evidence type="ECO:0000256" key="1">
    <source>
        <dbReference type="ARBA" id="ARBA00005817"/>
    </source>
</evidence>
<dbReference type="EMBL" id="JACHDN010000001">
    <property type="protein sequence ID" value="MBB5471640.1"/>
    <property type="molecule type" value="Genomic_DNA"/>
</dbReference>
<proteinExistence type="inferred from homology"/>
<keyword evidence="12" id="KW-1185">Reference proteome</keyword>
<feature type="binding site" evidence="8">
    <location>
        <position position="190"/>
    </location>
    <ligand>
        <name>FAD</name>
        <dbReference type="ChEBI" id="CHEBI:57692"/>
    </ligand>
</feature>
<keyword evidence="6" id="KW-0249">Electron transport</keyword>
<feature type="binding site" evidence="8">
    <location>
        <position position="268"/>
    </location>
    <ligand>
        <name>FAD</name>
        <dbReference type="ChEBI" id="CHEBI:57692"/>
    </ligand>
</feature>
<dbReference type="SMART" id="SM00893">
    <property type="entry name" value="ETF"/>
    <property type="match status" value="1"/>
</dbReference>
<dbReference type="Pfam" id="PF00766">
    <property type="entry name" value="ETF_alpha"/>
    <property type="match status" value="1"/>
</dbReference>
<evidence type="ECO:0000313" key="12">
    <source>
        <dbReference type="Proteomes" id="UP000321723"/>
    </source>
</evidence>